<name>A0ABD0JT27_9CAEN</name>
<sequence length="116" mass="12661">MDDCLGVRIVSESRTCSHSKPMKYHSGVPTLRQRKAEVDDGVGSGLKALWTVTVTLWSRGNAGHLISDRTPLLTMLTNIANDLDLLLNDLCGLPERTVHSLAYTKRATSNEIGPSD</sequence>
<evidence type="ECO:0000313" key="1">
    <source>
        <dbReference type="EMBL" id="KAK7477737.1"/>
    </source>
</evidence>
<dbReference type="Proteomes" id="UP001519460">
    <property type="component" value="Unassembled WGS sequence"/>
</dbReference>
<dbReference type="EMBL" id="JACVVK020000342">
    <property type="protein sequence ID" value="KAK7477737.1"/>
    <property type="molecule type" value="Genomic_DNA"/>
</dbReference>
<comment type="caution">
    <text evidence="1">The sequence shown here is derived from an EMBL/GenBank/DDBJ whole genome shotgun (WGS) entry which is preliminary data.</text>
</comment>
<feature type="non-terminal residue" evidence="1">
    <location>
        <position position="116"/>
    </location>
</feature>
<reference evidence="1 2" key="1">
    <citation type="journal article" date="2023" name="Sci. Data">
        <title>Genome assembly of the Korean intertidal mud-creeper Batillaria attramentaria.</title>
        <authorList>
            <person name="Patra A.K."/>
            <person name="Ho P.T."/>
            <person name="Jun S."/>
            <person name="Lee S.J."/>
            <person name="Kim Y."/>
            <person name="Won Y.J."/>
        </authorList>
    </citation>
    <scope>NUCLEOTIDE SEQUENCE [LARGE SCALE GENOMIC DNA]</scope>
    <source>
        <strain evidence="1">Wonlab-2016</strain>
    </source>
</reference>
<dbReference type="AlphaFoldDB" id="A0ABD0JT27"/>
<evidence type="ECO:0000313" key="2">
    <source>
        <dbReference type="Proteomes" id="UP001519460"/>
    </source>
</evidence>
<accession>A0ABD0JT27</accession>
<protein>
    <submittedName>
        <fullName evidence="1">Uncharacterized protein</fullName>
    </submittedName>
</protein>
<keyword evidence="2" id="KW-1185">Reference proteome</keyword>
<gene>
    <name evidence="1" type="ORF">BaRGS_00031025</name>
</gene>
<proteinExistence type="predicted"/>
<organism evidence="1 2">
    <name type="scientific">Batillaria attramentaria</name>
    <dbReference type="NCBI Taxonomy" id="370345"/>
    <lineage>
        <taxon>Eukaryota</taxon>
        <taxon>Metazoa</taxon>
        <taxon>Spiralia</taxon>
        <taxon>Lophotrochozoa</taxon>
        <taxon>Mollusca</taxon>
        <taxon>Gastropoda</taxon>
        <taxon>Caenogastropoda</taxon>
        <taxon>Sorbeoconcha</taxon>
        <taxon>Cerithioidea</taxon>
        <taxon>Batillariidae</taxon>
        <taxon>Batillaria</taxon>
    </lineage>
</organism>